<dbReference type="CDD" id="cd01639">
    <property type="entry name" value="IMPase"/>
    <property type="match status" value="1"/>
</dbReference>
<keyword evidence="4 6" id="KW-0378">Hydrolase</keyword>
<dbReference type="Gene3D" id="3.40.190.80">
    <property type="match status" value="1"/>
</dbReference>
<keyword evidence="5" id="KW-0805">Transcription regulation</keyword>
<dbReference type="Gene3D" id="3.30.540.10">
    <property type="entry name" value="Fructose-1,6-Bisphosphatase, subunit A, domain 1"/>
    <property type="match status" value="1"/>
</dbReference>
<organism evidence="7 8">
    <name type="scientific">Candidatus Providencia siddallii</name>
    <dbReference type="NCBI Taxonomy" id="1715285"/>
    <lineage>
        <taxon>Bacteria</taxon>
        <taxon>Pseudomonadati</taxon>
        <taxon>Pseudomonadota</taxon>
        <taxon>Gammaproteobacteria</taxon>
        <taxon>Enterobacterales</taxon>
        <taxon>Morganellaceae</taxon>
        <taxon>Providencia</taxon>
    </lineage>
</organism>
<reference evidence="7" key="1">
    <citation type="submission" date="2024-04" db="EMBL/GenBank/DDBJ databases">
        <authorList>
            <person name="Manzano-Marin A."/>
            <person name="Manzano-Marin A."/>
            <person name="Alejandro Manzano Marin A."/>
        </authorList>
    </citation>
    <scope>NUCLEOTIDE SEQUENCE [LARGE SCALE GENOMIC DNA]</scope>
    <source>
        <strain evidence="7">TABTEA</strain>
    </source>
</reference>
<keyword evidence="5" id="KW-0804">Transcription</keyword>
<dbReference type="PRINTS" id="PR01959">
    <property type="entry name" value="SBIMPHPHTASE"/>
</dbReference>
<dbReference type="Proteomes" id="UP001497533">
    <property type="component" value="Chromosome"/>
</dbReference>
<sequence length="261" mass="30359">MHPLLNIALRAIRKSGDYIAKSYEFFQTITTNQKNNNILTKIIYEAEKIAINIINKSYPYHTIITKKHDKILSKTNEVQWIINVLNGTNNFIKCFPYFSTSIAIYFKNKIEKKKYIKVSVVYAPMHNELFTAVRGQGAQLNGYRLRITEKQTLDKSIIAIKFPSKNNSKFFLNILNSIFERCNDFRSTGDKILDLCYIANNRIDAFYQIKSNYIDFSGSELIILEAGGIINRFFYKKDNHIIIGNQHIIKDILTIIKNKHN</sequence>
<dbReference type="GO" id="GO:0052834">
    <property type="term" value="F:inositol monophosphate phosphatase activity"/>
    <property type="evidence" value="ECO:0007669"/>
    <property type="project" value="UniProtKB-EC"/>
</dbReference>
<dbReference type="PANTHER" id="PTHR20854">
    <property type="entry name" value="INOSITOL MONOPHOSPHATASE"/>
    <property type="match status" value="1"/>
</dbReference>
<dbReference type="PANTHER" id="PTHR20854:SF4">
    <property type="entry name" value="INOSITOL-1-MONOPHOSPHATASE-RELATED"/>
    <property type="match status" value="1"/>
</dbReference>
<dbReference type="EMBL" id="OZ034688">
    <property type="protein sequence ID" value="CAL1329549.1"/>
    <property type="molecule type" value="Genomic_DNA"/>
</dbReference>
<keyword evidence="8" id="KW-1185">Reference proteome</keyword>
<dbReference type="InterPro" id="IPR033942">
    <property type="entry name" value="IMPase"/>
</dbReference>
<protein>
    <recommendedName>
        <fullName evidence="6">Inositol-1-monophosphatase</fullName>
        <ecNumber evidence="6">3.1.3.25</ecNumber>
    </recommendedName>
</protein>
<comment type="similarity">
    <text evidence="3 6">Belongs to the inositol monophosphatase superfamily.</text>
</comment>
<evidence type="ECO:0000256" key="6">
    <source>
        <dbReference type="RuleBase" id="RU364068"/>
    </source>
</evidence>
<comment type="catalytic activity">
    <reaction evidence="1 6">
        <text>a myo-inositol phosphate + H2O = myo-inositol + phosphate</text>
        <dbReference type="Rhea" id="RHEA:24056"/>
        <dbReference type="ChEBI" id="CHEBI:15377"/>
        <dbReference type="ChEBI" id="CHEBI:17268"/>
        <dbReference type="ChEBI" id="CHEBI:43474"/>
        <dbReference type="ChEBI" id="CHEBI:84139"/>
        <dbReference type="EC" id="3.1.3.25"/>
    </reaction>
</comment>
<dbReference type="EC" id="3.1.3.25" evidence="6"/>
<dbReference type="Pfam" id="PF00459">
    <property type="entry name" value="Inositol_P"/>
    <property type="match status" value="1"/>
</dbReference>
<dbReference type="RefSeq" id="WP_341765000.1">
    <property type="nucleotide sequence ID" value="NZ_OZ034688.1"/>
</dbReference>
<dbReference type="PRINTS" id="PR00377">
    <property type="entry name" value="IMPHPHTASES"/>
</dbReference>
<comment type="cofactor">
    <cofactor evidence="2 6">
        <name>Mg(2+)</name>
        <dbReference type="ChEBI" id="CHEBI:18420"/>
    </cofactor>
</comment>
<evidence type="ECO:0000256" key="3">
    <source>
        <dbReference type="ARBA" id="ARBA00009759"/>
    </source>
</evidence>
<evidence type="ECO:0000256" key="5">
    <source>
        <dbReference type="ARBA" id="ARBA00022814"/>
    </source>
</evidence>
<evidence type="ECO:0000256" key="2">
    <source>
        <dbReference type="ARBA" id="ARBA00001946"/>
    </source>
</evidence>
<gene>
    <name evidence="7" type="primary">suhB</name>
    <name evidence="7" type="ORF">PRHACTZTBTEA_648</name>
</gene>
<keyword evidence="6" id="KW-0479">Metal-binding</keyword>
<dbReference type="InterPro" id="IPR000760">
    <property type="entry name" value="Inositol_monophosphatase-like"/>
</dbReference>
<accession>A0ABM9NPY0</accession>
<keyword evidence="6" id="KW-0460">Magnesium</keyword>
<proteinExistence type="inferred from homology"/>
<dbReference type="SUPFAM" id="SSF56655">
    <property type="entry name" value="Carbohydrate phosphatase"/>
    <property type="match status" value="1"/>
</dbReference>
<evidence type="ECO:0000313" key="7">
    <source>
        <dbReference type="EMBL" id="CAL1329549.1"/>
    </source>
</evidence>
<evidence type="ECO:0000256" key="1">
    <source>
        <dbReference type="ARBA" id="ARBA00001033"/>
    </source>
</evidence>
<name>A0ABM9NPY0_9GAMM</name>
<keyword evidence="5" id="KW-0889">Transcription antitermination</keyword>
<dbReference type="InterPro" id="IPR022337">
    <property type="entry name" value="Inositol_monophosphatase_SuhB"/>
</dbReference>
<evidence type="ECO:0000256" key="4">
    <source>
        <dbReference type="ARBA" id="ARBA00022801"/>
    </source>
</evidence>
<evidence type="ECO:0000313" key="8">
    <source>
        <dbReference type="Proteomes" id="UP001497533"/>
    </source>
</evidence>